<protein>
    <submittedName>
        <fullName evidence="1">Uncharacterized protein</fullName>
    </submittedName>
</protein>
<evidence type="ECO:0000313" key="2">
    <source>
        <dbReference type="Proteomes" id="UP000799755"/>
    </source>
</evidence>
<dbReference type="Proteomes" id="UP000799755">
    <property type="component" value="Unassembled WGS sequence"/>
</dbReference>
<comment type="caution">
    <text evidence="1">The sequence shown here is derived from an EMBL/GenBank/DDBJ whole genome shotgun (WGS) entry which is preliminary data.</text>
</comment>
<gene>
    <name evidence="1" type="ORF">BDR25DRAFT_382506</name>
</gene>
<sequence>MQLFQPKETVNLYLAEAASPGFGQPPATPSQPPSYSAKRVFGFPLWALLLVAFIVLAVILWGVLGGILGSKSQSKTSEPQTVTAPGPTGAVTVTCSAIRQYRCCNFFHVESSTLKVKNFGDNDWKSLGDVTPALGPKEASAITAVSWIDNGGDENLGTVIASTDISEISSVAAVHRGSSSVSSNNQLRVYYESTKGGVTEVIYSSALSISVKNTSTTDPYAAFSTSGYYKSTSDLTFSTRSNVIPSDKHPVKITSDGESTFTTWNSVKEWIDGDDAGGAIGGIGWMDETSTEQARFYYSVSGNVQEMGLSGAT</sequence>
<dbReference type="EMBL" id="MU003496">
    <property type="protein sequence ID" value="KAF2475491.1"/>
    <property type="molecule type" value="Genomic_DNA"/>
</dbReference>
<proteinExistence type="predicted"/>
<name>A0ACB6RAJ9_9PLEO</name>
<organism evidence="1 2">
    <name type="scientific">Lindgomyces ingoldianus</name>
    <dbReference type="NCBI Taxonomy" id="673940"/>
    <lineage>
        <taxon>Eukaryota</taxon>
        <taxon>Fungi</taxon>
        <taxon>Dikarya</taxon>
        <taxon>Ascomycota</taxon>
        <taxon>Pezizomycotina</taxon>
        <taxon>Dothideomycetes</taxon>
        <taxon>Pleosporomycetidae</taxon>
        <taxon>Pleosporales</taxon>
        <taxon>Lindgomycetaceae</taxon>
        <taxon>Lindgomyces</taxon>
    </lineage>
</organism>
<keyword evidence="2" id="KW-1185">Reference proteome</keyword>
<accession>A0ACB6RAJ9</accession>
<reference evidence="1" key="1">
    <citation type="journal article" date="2020" name="Stud. Mycol.">
        <title>101 Dothideomycetes genomes: a test case for predicting lifestyles and emergence of pathogens.</title>
        <authorList>
            <person name="Haridas S."/>
            <person name="Albert R."/>
            <person name="Binder M."/>
            <person name="Bloem J."/>
            <person name="Labutti K."/>
            <person name="Salamov A."/>
            <person name="Andreopoulos B."/>
            <person name="Baker S."/>
            <person name="Barry K."/>
            <person name="Bills G."/>
            <person name="Bluhm B."/>
            <person name="Cannon C."/>
            <person name="Castanera R."/>
            <person name="Culley D."/>
            <person name="Daum C."/>
            <person name="Ezra D."/>
            <person name="Gonzalez J."/>
            <person name="Henrissat B."/>
            <person name="Kuo A."/>
            <person name="Liang C."/>
            <person name="Lipzen A."/>
            <person name="Lutzoni F."/>
            <person name="Magnuson J."/>
            <person name="Mondo S."/>
            <person name="Nolan M."/>
            <person name="Ohm R."/>
            <person name="Pangilinan J."/>
            <person name="Park H.-J."/>
            <person name="Ramirez L."/>
            <person name="Alfaro M."/>
            <person name="Sun H."/>
            <person name="Tritt A."/>
            <person name="Yoshinaga Y."/>
            <person name="Zwiers L.-H."/>
            <person name="Turgeon B."/>
            <person name="Goodwin S."/>
            <person name="Spatafora J."/>
            <person name="Crous P."/>
            <person name="Grigoriev I."/>
        </authorList>
    </citation>
    <scope>NUCLEOTIDE SEQUENCE</scope>
    <source>
        <strain evidence="1">ATCC 200398</strain>
    </source>
</reference>
<evidence type="ECO:0000313" key="1">
    <source>
        <dbReference type="EMBL" id="KAF2475491.1"/>
    </source>
</evidence>